<proteinExistence type="predicted"/>
<keyword evidence="1" id="KW-0479">Metal-binding</keyword>
<dbReference type="InterPro" id="IPR052224">
    <property type="entry name" value="THAP_domain_protein"/>
</dbReference>
<evidence type="ECO:0000313" key="9">
    <source>
        <dbReference type="Proteomes" id="UP000466442"/>
    </source>
</evidence>
<evidence type="ECO:0000256" key="1">
    <source>
        <dbReference type="ARBA" id="ARBA00022723"/>
    </source>
</evidence>
<evidence type="ECO:0000256" key="2">
    <source>
        <dbReference type="ARBA" id="ARBA00022771"/>
    </source>
</evidence>
<dbReference type="GO" id="GO:0008270">
    <property type="term" value="F:zinc ion binding"/>
    <property type="evidence" value="ECO:0007669"/>
    <property type="project" value="UniProtKB-KW"/>
</dbReference>
<name>A0A8S9WUM3_APOLU</name>
<dbReference type="EMBL" id="WIXP02000013">
    <property type="protein sequence ID" value="KAF6200630.1"/>
    <property type="molecule type" value="Genomic_DNA"/>
</dbReference>
<dbReference type="InterPro" id="IPR038441">
    <property type="entry name" value="THAP_Znf_sf"/>
</dbReference>
<dbReference type="GO" id="GO:0003677">
    <property type="term" value="F:DNA binding"/>
    <property type="evidence" value="ECO:0007669"/>
    <property type="project" value="UniProtKB-UniRule"/>
</dbReference>
<evidence type="ECO:0000256" key="4">
    <source>
        <dbReference type="ARBA" id="ARBA00023125"/>
    </source>
</evidence>
<feature type="compositionally biased region" description="Acidic residues" evidence="6">
    <location>
        <begin position="69"/>
        <end position="83"/>
    </location>
</feature>
<evidence type="ECO:0000259" key="7">
    <source>
        <dbReference type="PROSITE" id="PS50950"/>
    </source>
</evidence>
<keyword evidence="4 5" id="KW-0238">DNA-binding</keyword>
<dbReference type="Proteomes" id="UP000466442">
    <property type="component" value="Unassembled WGS sequence"/>
</dbReference>
<dbReference type="Gene3D" id="6.20.210.20">
    <property type="entry name" value="THAP domain"/>
    <property type="match status" value="1"/>
</dbReference>
<dbReference type="PANTHER" id="PTHR46927">
    <property type="entry name" value="AGAP005574-PA"/>
    <property type="match status" value="1"/>
</dbReference>
<evidence type="ECO:0000256" key="6">
    <source>
        <dbReference type="SAM" id="MobiDB-lite"/>
    </source>
</evidence>
<dbReference type="InterPro" id="IPR006612">
    <property type="entry name" value="THAP_Znf"/>
</dbReference>
<evidence type="ECO:0000256" key="3">
    <source>
        <dbReference type="ARBA" id="ARBA00022833"/>
    </source>
</evidence>
<accession>A0A8S9WUM3</accession>
<dbReference type="SMART" id="SM00692">
    <property type="entry name" value="DM3"/>
    <property type="match status" value="1"/>
</dbReference>
<dbReference type="PANTHER" id="PTHR46927:SF3">
    <property type="entry name" value="THAP-TYPE DOMAIN-CONTAINING PROTEIN"/>
    <property type="match status" value="1"/>
</dbReference>
<organism evidence="8 9">
    <name type="scientific">Apolygus lucorum</name>
    <name type="common">Small green plant bug</name>
    <name type="synonym">Lygocoris lucorum</name>
    <dbReference type="NCBI Taxonomy" id="248454"/>
    <lineage>
        <taxon>Eukaryota</taxon>
        <taxon>Metazoa</taxon>
        <taxon>Ecdysozoa</taxon>
        <taxon>Arthropoda</taxon>
        <taxon>Hexapoda</taxon>
        <taxon>Insecta</taxon>
        <taxon>Pterygota</taxon>
        <taxon>Neoptera</taxon>
        <taxon>Paraneoptera</taxon>
        <taxon>Hemiptera</taxon>
        <taxon>Heteroptera</taxon>
        <taxon>Panheteroptera</taxon>
        <taxon>Cimicomorpha</taxon>
        <taxon>Miridae</taxon>
        <taxon>Mirini</taxon>
        <taxon>Apolygus</taxon>
    </lineage>
</organism>
<feature type="region of interest" description="Disordered" evidence="6">
    <location>
        <begin position="58"/>
        <end position="83"/>
    </location>
</feature>
<protein>
    <recommendedName>
        <fullName evidence="7">THAP-type domain-containing protein</fullName>
    </recommendedName>
</protein>
<keyword evidence="9" id="KW-1185">Reference proteome</keyword>
<dbReference type="OrthoDB" id="7312725at2759"/>
<feature type="compositionally biased region" description="Basic and acidic residues" evidence="6">
    <location>
        <begin position="292"/>
        <end position="301"/>
    </location>
</feature>
<dbReference type="SMART" id="SM00980">
    <property type="entry name" value="THAP"/>
    <property type="match status" value="1"/>
</dbReference>
<keyword evidence="2 5" id="KW-0863">Zinc-finger</keyword>
<dbReference type="PROSITE" id="PS50950">
    <property type="entry name" value="ZF_THAP"/>
    <property type="match status" value="1"/>
</dbReference>
<feature type="domain" description="THAP-type" evidence="7">
    <location>
        <begin position="134"/>
        <end position="229"/>
    </location>
</feature>
<feature type="region of interest" description="Disordered" evidence="6">
    <location>
        <begin position="270"/>
        <end position="301"/>
    </location>
</feature>
<dbReference type="AlphaFoldDB" id="A0A8S9WUM3"/>
<dbReference type="Pfam" id="PF05485">
    <property type="entry name" value="THAP"/>
    <property type="match status" value="1"/>
</dbReference>
<evidence type="ECO:0000256" key="5">
    <source>
        <dbReference type="PROSITE-ProRule" id="PRU00309"/>
    </source>
</evidence>
<comment type="caution">
    <text evidence="8">The sequence shown here is derived from an EMBL/GenBank/DDBJ whole genome shotgun (WGS) entry which is preliminary data.</text>
</comment>
<reference evidence="8" key="1">
    <citation type="journal article" date="2021" name="Mol. Ecol. Resour.">
        <title>Apolygus lucorum genome provides insights into omnivorousness and mesophyll feeding.</title>
        <authorList>
            <person name="Liu Y."/>
            <person name="Liu H."/>
            <person name="Wang H."/>
            <person name="Huang T."/>
            <person name="Liu B."/>
            <person name="Yang B."/>
            <person name="Yin L."/>
            <person name="Li B."/>
            <person name="Zhang Y."/>
            <person name="Zhang S."/>
            <person name="Jiang F."/>
            <person name="Zhang X."/>
            <person name="Ren Y."/>
            <person name="Wang B."/>
            <person name="Wang S."/>
            <person name="Lu Y."/>
            <person name="Wu K."/>
            <person name="Fan W."/>
            <person name="Wang G."/>
        </authorList>
    </citation>
    <scope>NUCLEOTIDE SEQUENCE</scope>
    <source>
        <strain evidence="8">12Hb</strain>
    </source>
</reference>
<keyword evidence="3" id="KW-0862">Zinc</keyword>
<gene>
    <name evidence="8" type="ORF">GE061_005073</name>
</gene>
<dbReference type="SUPFAM" id="SSF57716">
    <property type="entry name" value="Glucocorticoid receptor-like (DNA-binding domain)"/>
    <property type="match status" value="1"/>
</dbReference>
<sequence length="301" mass="33677">MQEECSICFEKSPLYTHPEVHNLPFIFTTGISLGISSGTPSSRPMSLSGVPPLLLQLAGREQAPAEMPPNDDEDDDQQMSDSDDMPYIKCEAVYGEDDEDDDMSALPFVRTEMREEDDDDDEDKMKFGMKAPEVGTYVKCSVPSCHSYFEVGNPKYEGFSHFKFPEDPNLRRRWIGIIGQKEDWKPEGAMICSNHFPEGSFVNVVECIQETGQLLSKRTLKPGALPTINLELPASWNMQRLVLPPNNGVQAVTPIAPALPRLAPAAVPPSHPYPLPLLPRKSDHSDEEWQEERETTQEQAS</sequence>
<evidence type="ECO:0000313" key="8">
    <source>
        <dbReference type="EMBL" id="KAF6200630.1"/>
    </source>
</evidence>